<comment type="subcellular location">
    <subcellularLocation>
        <location evidence="1">Cytoplasm</location>
        <location evidence="1">Myofibril</location>
    </subcellularLocation>
</comment>
<evidence type="ECO:0000259" key="13">
    <source>
        <dbReference type="PROSITE" id="PS51456"/>
    </source>
</evidence>
<dbReference type="EMBL" id="FN653016">
    <property type="protein sequence ID" value="CBY07022.1"/>
    <property type="molecule type" value="Genomic_DNA"/>
</dbReference>
<dbReference type="GO" id="GO:0022857">
    <property type="term" value="F:transmembrane transporter activity"/>
    <property type="evidence" value="ECO:0007669"/>
    <property type="project" value="InterPro"/>
</dbReference>
<dbReference type="FunFam" id="1.20.120.720:FF:000001">
    <property type="entry name" value="Myosin heavy chain, muscle"/>
    <property type="match status" value="1"/>
</dbReference>
<dbReference type="Gene3D" id="1.20.120.720">
    <property type="entry name" value="Myosin VI head, motor domain, U50 subdomain"/>
    <property type="match status" value="1"/>
</dbReference>
<dbReference type="OrthoDB" id="312103at2759"/>
<gene>
    <name evidence="15" type="ORF">GSOID_T00006103001</name>
</gene>
<feature type="binding site" evidence="10">
    <location>
        <begin position="181"/>
        <end position="188"/>
    </location>
    <ligand>
        <name>ATP</name>
        <dbReference type="ChEBI" id="CHEBI:30616"/>
    </ligand>
</feature>
<evidence type="ECO:0000256" key="2">
    <source>
        <dbReference type="ARBA" id="ARBA00008314"/>
    </source>
</evidence>
<evidence type="ECO:0000256" key="6">
    <source>
        <dbReference type="ARBA" id="ARBA00023054"/>
    </source>
</evidence>
<keyword evidence="8 10" id="KW-0505">Motor protein</keyword>
<dbReference type="Pfam" id="PF01576">
    <property type="entry name" value="Myosin_tail_1"/>
    <property type="match status" value="1"/>
</dbReference>
<dbReference type="GO" id="GO:0000146">
    <property type="term" value="F:microfilament motor activity"/>
    <property type="evidence" value="ECO:0007669"/>
    <property type="project" value="TreeGrafter"/>
</dbReference>
<feature type="region of interest" description="Disordered" evidence="11">
    <location>
        <begin position="1099"/>
        <end position="1126"/>
    </location>
</feature>
<dbReference type="GO" id="GO:0051015">
    <property type="term" value="F:actin filament binding"/>
    <property type="evidence" value="ECO:0007669"/>
    <property type="project" value="TreeGrafter"/>
</dbReference>
<dbReference type="SUPFAM" id="SSF103473">
    <property type="entry name" value="MFS general substrate transporter"/>
    <property type="match status" value="1"/>
</dbReference>
<dbReference type="InterPro" id="IPR004009">
    <property type="entry name" value="SH3_Myosin"/>
</dbReference>
<evidence type="ECO:0008006" key="17">
    <source>
        <dbReference type="Google" id="ProtNLM"/>
    </source>
</evidence>
<reference evidence="15" key="1">
    <citation type="journal article" date="2010" name="Science">
        <title>Plasticity of animal genome architecture unmasked by rapid evolution of a pelagic tunicate.</title>
        <authorList>
            <person name="Denoeud F."/>
            <person name="Henriet S."/>
            <person name="Mungpakdee S."/>
            <person name="Aury J.M."/>
            <person name="Da Silva C."/>
            <person name="Brinkmann H."/>
            <person name="Mikhaleva J."/>
            <person name="Olsen L.C."/>
            <person name="Jubin C."/>
            <person name="Canestro C."/>
            <person name="Bouquet J.M."/>
            <person name="Danks G."/>
            <person name="Poulain J."/>
            <person name="Campsteijn C."/>
            <person name="Adamski M."/>
            <person name="Cross I."/>
            <person name="Yadetie F."/>
            <person name="Muffato M."/>
            <person name="Louis A."/>
            <person name="Butcher S."/>
            <person name="Tsagkogeorga G."/>
            <person name="Konrad A."/>
            <person name="Singh S."/>
            <person name="Jensen M.F."/>
            <person name="Cong E.H."/>
            <person name="Eikeseth-Otteraa H."/>
            <person name="Noel B."/>
            <person name="Anthouard V."/>
            <person name="Porcel B.M."/>
            <person name="Kachouri-Lafond R."/>
            <person name="Nishino A."/>
            <person name="Ugolini M."/>
            <person name="Chourrout P."/>
            <person name="Nishida H."/>
            <person name="Aasland R."/>
            <person name="Huzurbazar S."/>
            <person name="Westhof E."/>
            <person name="Delsuc F."/>
            <person name="Lehrach H."/>
            <person name="Reinhardt R."/>
            <person name="Weissenbach J."/>
            <person name="Roy S.W."/>
            <person name="Artiguenave F."/>
            <person name="Postlethwait J.H."/>
            <person name="Manak J.R."/>
            <person name="Thompson E.M."/>
            <person name="Jaillon O."/>
            <person name="Du Pasquier L."/>
            <person name="Boudinot P."/>
            <person name="Liberles D.A."/>
            <person name="Volff J.N."/>
            <person name="Philippe H."/>
            <person name="Lenhard B."/>
            <person name="Roest Crollius H."/>
            <person name="Wincker P."/>
            <person name="Chourrout D."/>
        </authorList>
    </citation>
    <scope>NUCLEOTIDE SEQUENCE [LARGE SCALE GENOMIC DNA]</scope>
</reference>
<protein>
    <recommendedName>
        <fullName evidence="17">Myosin motor domain-containing protein</fullName>
    </recommendedName>
</protein>
<keyword evidence="4 10" id="KW-0547">Nucleotide-binding</keyword>
<dbReference type="Gene3D" id="1.20.1250.20">
    <property type="entry name" value="MFS general substrate transporter like domains"/>
    <property type="match status" value="1"/>
</dbReference>
<feature type="transmembrane region" description="Helical" evidence="12">
    <location>
        <begin position="2034"/>
        <end position="2056"/>
    </location>
</feature>
<keyword evidence="12" id="KW-0812">Transmembrane</keyword>
<evidence type="ECO:0000256" key="4">
    <source>
        <dbReference type="ARBA" id="ARBA00022741"/>
    </source>
</evidence>
<feature type="compositionally biased region" description="Basic and acidic residues" evidence="11">
    <location>
        <begin position="1324"/>
        <end position="1345"/>
    </location>
</feature>
<dbReference type="InterPro" id="IPR014751">
    <property type="entry name" value="XRCC4-like_C"/>
</dbReference>
<feature type="transmembrane region" description="Helical" evidence="12">
    <location>
        <begin position="2177"/>
        <end position="2199"/>
    </location>
</feature>
<evidence type="ECO:0000256" key="1">
    <source>
        <dbReference type="ARBA" id="ARBA00004657"/>
    </source>
</evidence>
<dbReference type="SUPFAM" id="SSF52540">
    <property type="entry name" value="P-loop containing nucleoside triphosphate hydrolases"/>
    <property type="match status" value="1"/>
</dbReference>
<name>E4WTV0_OIKDI</name>
<accession>E4WTV0</accession>
<keyword evidence="5 10" id="KW-0067">ATP-binding</keyword>
<dbReference type="SUPFAM" id="SSF90257">
    <property type="entry name" value="Myosin rod fragments"/>
    <property type="match status" value="5"/>
</dbReference>
<sequence length="2355" mass="268566">MSEWDPEAAGNAAQWLRLPATTMLELRNQPFEGGKCVWVPYAETGYTKGLVSGTGDKPGTTKIRRLIDNKEKDFKEENVEKQNPPKYELLEDLANMTYLSEAAVVYNLDERYKKFMIYTYSGLFCITINPYKWLSVYDNHVVGCYKGKRKSEMPPHIFSISDNAYNDMLRERHNQSMLITGESGAGKTVNTKRVIQYFAVVAALGSGGGGTLEDQIVAANPAMEAFGNAKTTRNDNSSRFGKFIRIHFGLTGKLASGDIDTYLLEKSRVVFQLKAERCFHIFYQICCEGRKDINEMCQITHNPYDYKYCSMGEIKVKSIDDVEELDATDSSFDVLGFNSEEKAGIYMITAGLMHSGNMEFKQKPREEQAEPEGHEHADLAGYMFGISGPEYCKALCTPRIKVGADYVTKGQTVEQVNYALKAICKAVFDRLFKWLVEVVNRALSTDLPRSFFIGILDIAGFEIFVFNTFEQLCINYTNEKLQQFFNHHMFVLEQEEYKKEGVEWEMIDFGMDLAATLDLIEKPLGIMSTLEEECMFPKATDMTFRDKLFQQHLGKNDKIGKPNPKNHKNPDVPAPHFELYHYAGTVGYNVTDWLLKNKDPLNPSVVGLFKKSTNKCIIQQWDSYLSAEDAAEASKKGGKGESLSRLMSNLRSTQPHFVRCIVPNEIKKPGHMDWNLVLHQLRCNGVLEGIRICRKGFPSRVQYEEFAKRYAILHAEAKKDQEFCDWKAMSREICGGINLCDTKHKFGHTKLFFKAGVIGDLEDERDEKIAAILTSLQSYMRYRLAERTYAEMIKRRDSIEVIQCNIRAFQFLKDWEWMKIIFKIKPLISQAEEGKKMQDLEKNYDEVKKQLEKEKKRRAELEEQSVSLEQERNELNQKAEAQNSLLDDAEGRCEELIGNKIELDSKIRELQEKLEDEEEMNNELVAKKRKLEDESSELKKDIDDLELTLAKIEKEKHATENKSKNVTEELASITESIHKLEKEKKALQEAHKQTLADLQSEEEKVVTLSKSKGKLEQQVDDLEIGLEAEKKSRMDLERAKRKLEGDIRLSQEQIMDLENDKAGQEESLKKSEFDFSQINAKLEDEQAMAAQLQKKIKELQGRTEEVEEELESERGGRARSEKTRADLSRELEELAERLEESGSNTQAQIEISKRRDAEAAKVRRELEEATLNNESALSNIRKKQSDQSTSLGEQIENLNRIKQKLEKEKSEAKMEVDELHVNVESLTKSKLNYEKQQRNLEDNIADLKMKLEEGAVTLSDSNNDNNKVAMDINDYRRHIEEKDTVNSQLCRNKNSLSQTHDELKRQHDEESKSKNSLSHQLQSQRHDTDMMREQMEEECESKQELQRNLTKSNNECVQWRNKYETDAIQRTEELEEAKKKLVARLQESEEQVEAAQGRCGSLEKTKTRLSGEVEDLSADLERSNAAAAQLDKRQRNFDKLLAEAKQKQEEAQVELELAQKEVRNQQTELFKLKNSTEECVDNLEAIRRENKNLAEEAQELVEQLQSGSKSIHELEKSKRVADQERADFQSSLEEAEAAIESEEAKTLRVQVELQQLKQEIDRRLAEKDEEIDNARRNATRSVEQIQASLDNEMRARGEAIRSRKKMESDLNDLEVNMSTSSRQAQDSQKTTKDLLVQLKDLNQKLDDSQRMTEDFREQSAVSERRVGLMTSEIEELRSGLEQAERARKQAENDLMEANERSNMLHTQNGAFINQKRKIEGELNAVKTEVEEAIGEARTAEDAAKKALTTAALLSEDLKKEQDQSQHLERMKKNQENSVRDLQMRLDEAEQVALKGGKKAVQKLESKCREIEMELEAEQRRTSDNTKVMRKLERKYKEANYANEEDKKNLVRIMDSIDKLNSKTKSYKKAAEDATESASTAMSRFRKVQHELDEANERAEMAEAAVNKARSKALEANKIHDVCILLDHFEGEMTEISVRPRRWLVLLVFAFFSFTNAVAWIQYTIIPHIFTEYYQTSEMFISWTALLFSSNMVVFMVPCLLFLEMTSLRNFVIVGSLINLLGNVIKCFAVSPDLWWFSFTGQFIVACTMPFLLEVPARIASVWFPPNQVSTATSLGVFGNQLGVAVGFVLPPAFVPDPAKETVDAVGDQITTMFIVGTALCLVSFLSILIFFRNEPERPPSEAEALRRAQTMGKKEGAKDALKVYKKALSDLSKNRSYIFLMISYGINGGSYYAISTLLPQILGPSFADSSLNTSEKDTMFGWMGLCFIVAGLVGSILGGVALDKSKRFKLVTMITYVGVLATYSAFAGVLNISSIPSDYILISVLGFFMTGYLPIGFEYAAELTYPIDECTSSGMLNFMIGVFSMGLTIGCQGKVISFDDEFRTNLGERAITLPI</sequence>
<dbReference type="Gene3D" id="3.40.850.10">
    <property type="entry name" value="Kinesin motor domain"/>
    <property type="match status" value="1"/>
</dbReference>
<feature type="transmembrane region" description="Helical" evidence="12">
    <location>
        <begin position="2109"/>
        <end position="2131"/>
    </location>
</feature>
<feature type="compositionally biased region" description="Polar residues" evidence="11">
    <location>
        <begin position="1314"/>
        <end position="1323"/>
    </location>
</feature>
<evidence type="ECO:0000313" key="15">
    <source>
        <dbReference type="EMBL" id="CBY07022.1"/>
    </source>
</evidence>
<feature type="transmembrane region" description="Helical" evidence="12">
    <location>
        <begin position="1942"/>
        <end position="1962"/>
    </location>
</feature>
<feature type="transmembrane region" description="Helical" evidence="12">
    <location>
        <begin position="2254"/>
        <end position="2273"/>
    </location>
</feature>
<dbReference type="Gene3D" id="1.10.10.820">
    <property type="match status" value="1"/>
</dbReference>
<feature type="transmembrane region" description="Helical" evidence="12">
    <location>
        <begin position="2279"/>
        <end position="2297"/>
    </location>
</feature>
<dbReference type="Pfam" id="PF00063">
    <property type="entry name" value="Myosin_head"/>
    <property type="match status" value="1"/>
</dbReference>
<organism evidence="15">
    <name type="scientific">Oikopleura dioica</name>
    <name type="common">Tunicate</name>
    <dbReference type="NCBI Taxonomy" id="34765"/>
    <lineage>
        <taxon>Eukaryota</taxon>
        <taxon>Metazoa</taxon>
        <taxon>Chordata</taxon>
        <taxon>Tunicata</taxon>
        <taxon>Appendicularia</taxon>
        <taxon>Copelata</taxon>
        <taxon>Oikopleuridae</taxon>
        <taxon>Oikopleura</taxon>
    </lineage>
</organism>
<evidence type="ECO:0000256" key="9">
    <source>
        <dbReference type="ARBA" id="ARBA00023203"/>
    </source>
</evidence>
<dbReference type="PROSITE" id="PS51844">
    <property type="entry name" value="SH3_LIKE"/>
    <property type="match status" value="1"/>
</dbReference>
<feature type="compositionally biased region" description="Polar residues" evidence="11">
    <location>
        <begin position="1286"/>
        <end position="1298"/>
    </location>
</feature>
<feature type="domain" description="Myosin N-terminal SH3-like" evidence="14">
    <location>
        <begin position="32"/>
        <end position="84"/>
    </location>
</feature>
<dbReference type="FunFam" id="1.20.5.340:FF:000003">
    <property type="entry name" value="Myosin heavy chain"/>
    <property type="match status" value="1"/>
</dbReference>
<dbReference type="GO" id="GO:0030016">
    <property type="term" value="C:myofibril"/>
    <property type="evidence" value="ECO:0007669"/>
    <property type="project" value="UniProtKB-SubCell"/>
</dbReference>
<dbReference type="PRINTS" id="PR00193">
    <property type="entry name" value="MYOSINHEAVY"/>
</dbReference>
<dbReference type="InterPro" id="IPR036259">
    <property type="entry name" value="MFS_trans_sf"/>
</dbReference>
<dbReference type="Gene3D" id="1.20.5.370">
    <property type="match status" value="4"/>
</dbReference>
<dbReference type="SMART" id="SM00242">
    <property type="entry name" value="MYSc"/>
    <property type="match status" value="1"/>
</dbReference>
<dbReference type="PROSITE" id="PS51456">
    <property type="entry name" value="MYOSIN_MOTOR"/>
    <property type="match status" value="1"/>
</dbReference>
<dbReference type="InterPro" id="IPR001609">
    <property type="entry name" value="Myosin_head_motor_dom-like"/>
</dbReference>
<evidence type="ECO:0000256" key="11">
    <source>
        <dbReference type="SAM" id="MobiDB-lite"/>
    </source>
</evidence>
<dbReference type="GO" id="GO:0016460">
    <property type="term" value="C:myosin II complex"/>
    <property type="evidence" value="ECO:0007669"/>
    <property type="project" value="TreeGrafter"/>
</dbReference>
<evidence type="ECO:0000256" key="12">
    <source>
        <dbReference type="SAM" id="Phobius"/>
    </source>
</evidence>
<feature type="compositionally biased region" description="Basic and acidic residues" evidence="11">
    <location>
        <begin position="1112"/>
        <end position="1126"/>
    </location>
</feature>
<evidence type="ECO:0000256" key="5">
    <source>
        <dbReference type="ARBA" id="ARBA00022840"/>
    </source>
</evidence>
<dbReference type="FunFam" id="3.40.850.10:FF:000101">
    <property type="entry name" value="Slow myosin heavy chain 2"/>
    <property type="match status" value="1"/>
</dbReference>
<dbReference type="Gene3D" id="1.20.58.530">
    <property type="match status" value="1"/>
</dbReference>
<feature type="region of interest" description="Actin-binding" evidence="10">
    <location>
        <begin position="643"/>
        <end position="665"/>
    </location>
</feature>
<feature type="compositionally biased region" description="Basic and acidic residues" evidence="11">
    <location>
        <begin position="1299"/>
        <end position="1313"/>
    </location>
</feature>
<keyword evidence="3" id="KW-0963">Cytoplasm</keyword>
<evidence type="ECO:0000313" key="16">
    <source>
        <dbReference type="Proteomes" id="UP000001307"/>
    </source>
</evidence>
<proteinExistence type="inferred from homology"/>
<dbReference type="InParanoid" id="E4WTV0"/>
<keyword evidence="12" id="KW-1133">Transmembrane helix</keyword>
<dbReference type="FunFam" id="1.10.10.820:FF:000001">
    <property type="entry name" value="Myosin heavy chain"/>
    <property type="match status" value="1"/>
</dbReference>
<dbReference type="Gene3D" id="1.20.5.4820">
    <property type="match status" value="1"/>
</dbReference>
<dbReference type="GO" id="GO:0032982">
    <property type="term" value="C:myosin filament"/>
    <property type="evidence" value="ECO:0007669"/>
    <property type="project" value="TreeGrafter"/>
</dbReference>
<comment type="similarity">
    <text evidence="2 10">Belongs to the TRAFAC class myosin-kinesin ATPase superfamily. Myosin family.</text>
</comment>
<dbReference type="InterPro" id="IPR036961">
    <property type="entry name" value="Kinesin_motor_dom_sf"/>
</dbReference>
<keyword evidence="7 10" id="KW-0518">Myosin</keyword>
<feature type="transmembrane region" description="Helical" evidence="12">
    <location>
        <begin position="2219"/>
        <end position="2242"/>
    </location>
</feature>
<dbReference type="Pfam" id="PF07690">
    <property type="entry name" value="MFS_1"/>
    <property type="match status" value="1"/>
</dbReference>
<keyword evidence="12" id="KW-0472">Membrane</keyword>
<dbReference type="CDD" id="cd01377">
    <property type="entry name" value="MYSc_class_II"/>
    <property type="match status" value="1"/>
</dbReference>
<feature type="domain" description="Myosin motor" evidence="13">
    <location>
        <begin position="88"/>
        <end position="766"/>
    </location>
</feature>
<evidence type="ECO:0000256" key="7">
    <source>
        <dbReference type="ARBA" id="ARBA00023123"/>
    </source>
</evidence>
<dbReference type="FunFam" id="1.20.5.370:FF:000001">
    <property type="entry name" value="Myosin heavy chain"/>
    <property type="match status" value="1"/>
</dbReference>
<dbReference type="GO" id="GO:0005524">
    <property type="term" value="F:ATP binding"/>
    <property type="evidence" value="ECO:0007669"/>
    <property type="project" value="UniProtKB-UniRule"/>
</dbReference>
<keyword evidence="6" id="KW-0175">Coiled coil</keyword>
<dbReference type="PANTHER" id="PTHR45615:SF27">
    <property type="entry name" value="MYOSIN HEAVY CHAIN, MUSCLE"/>
    <property type="match status" value="1"/>
</dbReference>
<evidence type="ECO:0000256" key="8">
    <source>
        <dbReference type="ARBA" id="ARBA00023175"/>
    </source>
</evidence>
<dbReference type="InterPro" id="IPR011701">
    <property type="entry name" value="MFS"/>
</dbReference>
<dbReference type="Proteomes" id="UP000001307">
    <property type="component" value="Unassembled WGS sequence"/>
</dbReference>
<evidence type="ECO:0000256" key="10">
    <source>
        <dbReference type="PROSITE-ProRule" id="PRU00782"/>
    </source>
</evidence>
<feature type="transmembrane region" description="Helical" evidence="12">
    <location>
        <begin position="1982"/>
        <end position="2002"/>
    </location>
</feature>
<feature type="transmembrane region" description="Helical" evidence="12">
    <location>
        <begin position="2068"/>
        <end position="2089"/>
    </location>
</feature>
<evidence type="ECO:0000256" key="3">
    <source>
        <dbReference type="ARBA" id="ARBA00022490"/>
    </source>
</evidence>
<feature type="region of interest" description="Disordered" evidence="11">
    <location>
        <begin position="1136"/>
        <end position="1155"/>
    </location>
</feature>
<dbReference type="FunFam" id="1.20.5.370:FF:000008">
    <property type="entry name" value="Myosin heavy chain"/>
    <property type="match status" value="1"/>
</dbReference>
<keyword evidence="9 10" id="KW-0009">Actin-binding</keyword>
<dbReference type="InterPro" id="IPR002928">
    <property type="entry name" value="Myosin_tail"/>
</dbReference>
<keyword evidence="16" id="KW-1185">Reference proteome</keyword>
<dbReference type="InterPro" id="IPR027417">
    <property type="entry name" value="P-loop_NTPase"/>
</dbReference>
<dbReference type="Gene3D" id="1.20.5.340">
    <property type="match status" value="4"/>
</dbReference>
<dbReference type="PANTHER" id="PTHR45615">
    <property type="entry name" value="MYOSIN HEAVY CHAIN, NON-MUSCLE"/>
    <property type="match status" value="1"/>
</dbReference>
<evidence type="ECO:0000259" key="14">
    <source>
        <dbReference type="PROSITE" id="PS51844"/>
    </source>
</evidence>
<dbReference type="FunFam" id="1.20.58.530:FF:000001">
    <property type="entry name" value="Myosin heavy chain"/>
    <property type="match status" value="1"/>
</dbReference>
<feature type="region of interest" description="Disordered" evidence="11">
    <location>
        <begin position="1286"/>
        <end position="1346"/>
    </location>
</feature>